<comment type="caution">
    <text evidence="2">The sequence shown here is derived from an EMBL/GenBank/DDBJ whole genome shotgun (WGS) entry which is preliminary data.</text>
</comment>
<protein>
    <recommendedName>
        <fullName evidence="4">Winged helix-turn helix protein</fullName>
    </recommendedName>
</protein>
<sequence>MSLVANTAVTIVVDEQNRRWLSRTVRSARAQARAVLRARIVLAAAAGLPNARIAADLQVGVDAVRKWRSRFAAGGLSGLTDAKRSGRPRRRLAGRADPG</sequence>
<evidence type="ECO:0008006" key="4">
    <source>
        <dbReference type="Google" id="ProtNLM"/>
    </source>
</evidence>
<gene>
    <name evidence="2" type="ORF">Ahu01nite_099190</name>
</gene>
<dbReference type="EMBL" id="BOMN01000153">
    <property type="protein sequence ID" value="GIE26817.1"/>
    <property type="molecule type" value="Genomic_DNA"/>
</dbReference>
<evidence type="ECO:0000313" key="2">
    <source>
        <dbReference type="EMBL" id="GIE26817.1"/>
    </source>
</evidence>
<evidence type="ECO:0000313" key="3">
    <source>
        <dbReference type="Proteomes" id="UP000603200"/>
    </source>
</evidence>
<dbReference type="Pfam" id="PF13551">
    <property type="entry name" value="HTH_29"/>
    <property type="match status" value="1"/>
</dbReference>
<feature type="region of interest" description="Disordered" evidence="1">
    <location>
        <begin position="77"/>
        <end position="99"/>
    </location>
</feature>
<name>A0ABQ4A7G8_9ACTN</name>
<organism evidence="2 3">
    <name type="scientific">Winogradskya humida</name>
    <dbReference type="NCBI Taxonomy" id="113566"/>
    <lineage>
        <taxon>Bacteria</taxon>
        <taxon>Bacillati</taxon>
        <taxon>Actinomycetota</taxon>
        <taxon>Actinomycetes</taxon>
        <taxon>Micromonosporales</taxon>
        <taxon>Micromonosporaceae</taxon>
        <taxon>Winogradskya</taxon>
    </lineage>
</organism>
<dbReference type="InterPro" id="IPR009057">
    <property type="entry name" value="Homeodomain-like_sf"/>
</dbReference>
<keyword evidence="3" id="KW-1185">Reference proteome</keyword>
<evidence type="ECO:0000256" key="1">
    <source>
        <dbReference type="SAM" id="MobiDB-lite"/>
    </source>
</evidence>
<proteinExistence type="predicted"/>
<dbReference type="SUPFAM" id="SSF46689">
    <property type="entry name" value="Homeodomain-like"/>
    <property type="match status" value="1"/>
</dbReference>
<accession>A0ABQ4A7G8</accession>
<reference evidence="2 3" key="1">
    <citation type="submission" date="2021-01" db="EMBL/GenBank/DDBJ databases">
        <title>Whole genome shotgun sequence of Actinoplanes humidus NBRC 14915.</title>
        <authorList>
            <person name="Komaki H."/>
            <person name="Tamura T."/>
        </authorList>
    </citation>
    <scope>NUCLEOTIDE SEQUENCE [LARGE SCALE GENOMIC DNA]</scope>
    <source>
        <strain evidence="2 3">NBRC 14915</strain>
    </source>
</reference>
<dbReference type="Proteomes" id="UP000603200">
    <property type="component" value="Unassembled WGS sequence"/>
</dbReference>